<name>A0ABP0H2Z3_CLALP</name>
<comment type="caution">
    <text evidence="8">The sequence shown here is derived from an EMBL/GenBank/DDBJ whole genome shotgun (WGS) entry which is preliminary data.</text>
</comment>
<dbReference type="EMBL" id="CAWYQH010000174">
    <property type="protein sequence ID" value="CAK8697918.1"/>
    <property type="molecule type" value="Genomic_DNA"/>
</dbReference>
<evidence type="ECO:0000313" key="9">
    <source>
        <dbReference type="Proteomes" id="UP001642483"/>
    </source>
</evidence>
<evidence type="ECO:0000256" key="4">
    <source>
        <dbReference type="ARBA" id="ARBA00020550"/>
    </source>
</evidence>
<evidence type="ECO:0000256" key="6">
    <source>
        <dbReference type="ARBA" id="ARBA00022989"/>
    </source>
</evidence>
<gene>
    <name evidence="8" type="ORF">CVLEPA_LOCUS31401</name>
</gene>
<keyword evidence="5" id="KW-0812">Transmembrane</keyword>
<comment type="similarity">
    <text evidence="3">Belongs to the ODR-4 family.</text>
</comment>
<dbReference type="InterPro" id="IPR029454">
    <property type="entry name" value="ODR-4-like"/>
</dbReference>
<comment type="function">
    <text evidence="1">May play a role in the trafficking of a subset of G-protein coupled receptors.</text>
</comment>
<evidence type="ECO:0000256" key="7">
    <source>
        <dbReference type="ARBA" id="ARBA00023136"/>
    </source>
</evidence>
<keyword evidence="6" id="KW-1133">Transmembrane helix</keyword>
<accession>A0ABP0H2Z3</accession>
<comment type="subcellular location">
    <subcellularLocation>
        <location evidence="2">Membrane</location>
    </subcellularLocation>
</comment>
<evidence type="ECO:0000256" key="1">
    <source>
        <dbReference type="ARBA" id="ARBA00003891"/>
    </source>
</evidence>
<evidence type="ECO:0000256" key="2">
    <source>
        <dbReference type="ARBA" id="ARBA00004370"/>
    </source>
</evidence>
<dbReference type="Proteomes" id="UP001642483">
    <property type="component" value="Unassembled WGS sequence"/>
</dbReference>
<keyword evidence="9" id="KW-1185">Reference proteome</keyword>
<evidence type="ECO:0000256" key="5">
    <source>
        <dbReference type="ARBA" id="ARBA00022692"/>
    </source>
</evidence>
<dbReference type="PANTHER" id="PTHR33966">
    <property type="entry name" value="PROTEIN ODR-4 HOMOLOG"/>
    <property type="match status" value="1"/>
</dbReference>
<reference evidence="8 9" key="1">
    <citation type="submission" date="2024-02" db="EMBL/GenBank/DDBJ databases">
        <authorList>
            <person name="Daric V."/>
            <person name="Darras S."/>
        </authorList>
    </citation>
    <scope>NUCLEOTIDE SEQUENCE [LARGE SCALE GENOMIC DNA]</scope>
</reference>
<evidence type="ECO:0000313" key="8">
    <source>
        <dbReference type="EMBL" id="CAK8697918.1"/>
    </source>
</evidence>
<sequence length="446" mass="49182">MGKSVLVEDHIAAYLQLLVKNKSNRVGVIVGKIGTQRDYVVKLICCPFKESSSNDQVVDSAWVAATADEVSHMLPGGLHVMGIFAVAPMALSKDVQNGLRQALYSTHKLLNRLQHSSLKPLLSDQLQMWTLLHVDLDSGKTLLCRQYDMNDKTCAGKPAEWKITKHATTWIVLKTLIKVNTELYINLASYNVEQQLKGCVSSYCHGVANALVEVDGRIPTISDLLELERATGSAKSKKTKFMPHSKLGRTLTCQLYFANSEATDETIKEFKPLQLDHLVKLSGSIFACAYIPAKTTVMDGIKLLKADAILSLLHRCTLLSEELQENKQNLVSYEKYISFPKRVAFTDSGKPDDFLYFDYVFPGEVIDDSVARIKETFDTILDPGMITDNIELFAPVKNENIETIIPAKEASENHSANSEGSFPYGSLLAAGAALLSAAIAYLSLSD</sequence>
<dbReference type="PANTHER" id="PTHR33966:SF1">
    <property type="entry name" value="PROTEIN ODR-4 HOMOLOG"/>
    <property type="match status" value="1"/>
</dbReference>
<keyword evidence="7" id="KW-0472">Membrane</keyword>
<protein>
    <recommendedName>
        <fullName evidence="4">Protein odr-4 homolog</fullName>
    </recommendedName>
</protein>
<evidence type="ECO:0000256" key="3">
    <source>
        <dbReference type="ARBA" id="ARBA00010131"/>
    </source>
</evidence>
<proteinExistence type="inferred from homology"/>
<dbReference type="Pfam" id="PF14778">
    <property type="entry name" value="ODR4-like"/>
    <property type="match status" value="1"/>
</dbReference>
<organism evidence="8 9">
    <name type="scientific">Clavelina lepadiformis</name>
    <name type="common">Light-bulb sea squirt</name>
    <name type="synonym">Ascidia lepadiformis</name>
    <dbReference type="NCBI Taxonomy" id="159417"/>
    <lineage>
        <taxon>Eukaryota</taxon>
        <taxon>Metazoa</taxon>
        <taxon>Chordata</taxon>
        <taxon>Tunicata</taxon>
        <taxon>Ascidiacea</taxon>
        <taxon>Aplousobranchia</taxon>
        <taxon>Clavelinidae</taxon>
        <taxon>Clavelina</taxon>
    </lineage>
</organism>